<evidence type="ECO:0000259" key="1">
    <source>
        <dbReference type="PROSITE" id="PS51819"/>
    </source>
</evidence>
<dbReference type="Proteomes" id="UP000746595">
    <property type="component" value="Unassembled WGS sequence"/>
</dbReference>
<accession>A0ABX1FZR7</accession>
<dbReference type="Gene3D" id="3.10.180.10">
    <property type="entry name" value="2,3-Dihydroxybiphenyl 1,2-Dioxygenase, domain 1"/>
    <property type="match status" value="1"/>
</dbReference>
<gene>
    <name evidence="2" type="ORF">HED64_01905</name>
</gene>
<feature type="domain" description="VOC" evidence="1">
    <location>
        <begin position="4"/>
        <end position="121"/>
    </location>
</feature>
<evidence type="ECO:0000313" key="3">
    <source>
        <dbReference type="Proteomes" id="UP000746595"/>
    </source>
</evidence>
<dbReference type="CDD" id="cd08351">
    <property type="entry name" value="ChaP_like"/>
    <property type="match status" value="1"/>
</dbReference>
<dbReference type="InterPro" id="IPR029068">
    <property type="entry name" value="Glyas_Bleomycin-R_OHBP_Dase"/>
</dbReference>
<dbReference type="InterPro" id="IPR004360">
    <property type="entry name" value="Glyas_Fos-R_dOase_dom"/>
</dbReference>
<sequence>MSISFNHTIIAAKDPTVSAQFFIDLAEAHSVTSWGPFTNIQLDDGVMLQFACPPIDFPPQHYAFLIDDEHFARTYAKIQAQGIEHWADPQRALPGKTNTEHGGRGVYLLDPSGHYIEFITRPYL</sequence>
<dbReference type="PROSITE" id="PS51819">
    <property type="entry name" value="VOC"/>
    <property type="match status" value="1"/>
</dbReference>
<comment type="caution">
    <text evidence="2">The sequence shown here is derived from an EMBL/GenBank/DDBJ whole genome shotgun (WGS) entry which is preliminary data.</text>
</comment>
<protein>
    <submittedName>
        <fullName evidence="2">VOC family protein</fullName>
    </submittedName>
</protein>
<name>A0ABX1FZR7_9MICC</name>
<dbReference type="EMBL" id="JAAWVT010000001">
    <property type="protein sequence ID" value="NKG19461.1"/>
    <property type="molecule type" value="Genomic_DNA"/>
</dbReference>
<proteinExistence type="predicted"/>
<dbReference type="Pfam" id="PF00903">
    <property type="entry name" value="Glyoxalase"/>
    <property type="match status" value="1"/>
</dbReference>
<dbReference type="SUPFAM" id="SSF54593">
    <property type="entry name" value="Glyoxalase/Bleomycin resistance protein/Dihydroxybiphenyl dioxygenase"/>
    <property type="match status" value="1"/>
</dbReference>
<keyword evidence="3" id="KW-1185">Reference proteome</keyword>
<dbReference type="InterPro" id="IPR037523">
    <property type="entry name" value="VOC_core"/>
</dbReference>
<evidence type="ECO:0000313" key="2">
    <source>
        <dbReference type="EMBL" id="NKG19461.1"/>
    </source>
</evidence>
<dbReference type="RefSeq" id="WP_132359498.1">
    <property type="nucleotide sequence ID" value="NZ_JAAWVT010000001.1"/>
</dbReference>
<organism evidence="2 3">
    <name type="scientific">Paeniglutamicibacter terrestris</name>
    <dbReference type="NCBI Taxonomy" id="2723403"/>
    <lineage>
        <taxon>Bacteria</taxon>
        <taxon>Bacillati</taxon>
        <taxon>Actinomycetota</taxon>
        <taxon>Actinomycetes</taxon>
        <taxon>Micrococcales</taxon>
        <taxon>Micrococcaceae</taxon>
        <taxon>Paeniglutamicibacter</taxon>
    </lineage>
</organism>
<reference evidence="2 3" key="1">
    <citation type="submission" date="2020-04" db="EMBL/GenBank/DDBJ databases">
        <title>Paeniglutamicibacter sp. ANT13_2, a novel actinomycete isolated from sediment in Antarctica.</title>
        <authorList>
            <person name="Sakdapetsiri C."/>
            <person name="Pinyakong O."/>
        </authorList>
    </citation>
    <scope>NUCLEOTIDE SEQUENCE [LARGE SCALE GENOMIC DNA]</scope>
    <source>
        <strain evidence="2 3">ANT13_2</strain>
    </source>
</reference>